<organism evidence="3 4">
    <name type="scientific">Cucurbita argyrosperma subsp. sororia</name>
    <dbReference type="NCBI Taxonomy" id="37648"/>
    <lineage>
        <taxon>Eukaryota</taxon>
        <taxon>Viridiplantae</taxon>
        <taxon>Streptophyta</taxon>
        <taxon>Embryophyta</taxon>
        <taxon>Tracheophyta</taxon>
        <taxon>Spermatophyta</taxon>
        <taxon>Magnoliopsida</taxon>
        <taxon>eudicotyledons</taxon>
        <taxon>Gunneridae</taxon>
        <taxon>Pentapetalae</taxon>
        <taxon>rosids</taxon>
        <taxon>fabids</taxon>
        <taxon>Cucurbitales</taxon>
        <taxon>Cucurbitaceae</taxon>
        <taxon>Cucurbiteae</taxon>
        <taxon>Cucurbita</taxon>
    </lineage>
</organism>
<dbReference type="GO" id="GO:0016787">
    <property type="term" value="F:hydrolase activity"/>
    <property type="evidence" value="ECO:0007669"/>
    <property type="project" value="UniProtKB-KW"/>
</dbReference>
<protein>
    <submittedName>
        <fullName evidence="3">Epoxide hydrolase 3</fullName>
    </submittedName>
</protein>
<dbReference type="AlphaFoldDB" id="A0AAV6NYM9"/>
<evidence type="ECO:0000256" key="1">
    <source>
        <dbReference type="SAM" id="MobiDB-lite"/>
    </source>
</evidence>
<dbReference type="InterPro" id="IPR052370">
    <property type="entry name" value="Meta-cleavage_hydrolase"/>
</dbReference>
<dbReference type="EMBL" id="JAGKQH010000002">
    <property type="protein sequence ID" value="KAG6605077.1"/>
    <property type="molecule type" value="Genomic_DNA"/>
</dbReference>
<keyword evidence="3" id="KW-0378">Hydrolase</keyword>
<name>A0AAV6NYM9_9ROSI</name>
<proteinExistence type="predicted"/>
<accession>A0AAV6NYM9</accession>
<feature type="domain" description="AB hydrolase-1" evidence="2">
    <location>
        <begin position="49"/>
        <end position="159"/>
    </location>
</feature>
<feature type="region of interest" description="Disordered" evidence="1">
    <location>
        <begin position="346"/>
        <end position="366"/>
    </location>
</feature>
<feature type="region of interest" description="Disordered" evidence="1">
    <location>
        <begin position="269"/>
        <end position="299"/>
    </location>
</feature>
<evidence type="ECO:0000259" key="2">
    <source>
        <dbReference type="Pfam" id="PF00561"/>
    </source>
</evidence>
<feature type="non-terminal residue" evidence="3">
    <location>
        <position position="1"/>
    </location>
</feature>
<dbReference type="InterPro" id="IPR000073">
    <property type="entry name" value="AB_hydrolase_1"/>
</dbReference>
<sequence length="366" mass="41477">MANIFHVYHRVLRWLMKVAGVRQELVQIEPGTTMNFWVPTRNPIKNPNPPVVLLHGFAGNGIMTWQFQVMNLARNYAVYVPDFLFFGESVTDRAERSPEFQAECVVKGLRRLGVERPCVLVGFSYGAMVGFRLAEMYPDLVAAMVVTSAPTALTESLSRVALQEIGYKSWSDYLIPNTVNGVKSLFEIGSFDFPALPNWIMKHYLEAMVKYRNEQAELLRALVVPDDFTISQFPQTAHFNFRVPTNHRHRKTQKFLVCTGDQFKELGFGTSGEAGSKPMEQQKEKPSAAANPPIPSCRKKKNEEATFLEDLKDHIDEFIHASMDEHKSCFKKTINKMFRMSKVVADKNSETSGVESSLPLRTTVSE</sequence>
<evidence type="ECO:0000313" key="4">
    <source>
        <dbReference type="Proteomes" id="UP000685013"/>
    </source>
</evidence>
<dbReference type="Pfam" id="PF00561">
    <property type="entry name" value="Abhydrolase_1"/>
    <property type="match status" value="1"/>
</dbReference>
<gene>
    <name evidence="3" type="primary">ephx3</name>
    <name evidence="3" type="ORF">SDJN03_02394</name>
</gene>
<reference evidence="3 4" key="1">
    <citation type="journal article" date="2021" name="Hortic Res">
        <title>The domestication of Cucurbita argyrosperma as revealed by the genome of its wild relative.</title>
        <authorList>
            <person name="Barrera-Redondo J."/>
            <person name="Sanchez-de la Vega G."/>
            <person name="Aguirre-Liguori J.A."/>
            <person name="Castellanos-Morales G."/>
            <person name="Gutierrez-Guerrero Y.T."/>
            <person name="Aguirre-Dugua X."/>
            <person name="Aguirre-Planter E."/>
            <person name="Tenaillon M.I."/>
            <person name="Lira-Saade R."/>
            <person name="Eguiarte L.E."/>
        </authorList>
    </citation>
    <scope>NUCLEOTIDE SEQUENCE [LARGE SCALE GENOMIC DNA]</scope>
    <source>
        <strain evidence="3">JBR-2021</strain>
    </source>
</reference>
<dbReference type="Proteomes" id="UP000685013">
    <property type="component" value="Chromosome 2"/>
</dbReference>
<evidence type="ECO:0000313" key="3">
    <source>
        <dbReference type="EMBL" id="KAG6605077.1"/>
    </source>
</evidence>
<dbReference type="PANTHER" id="PTHR43139">
    <property type="entry name" value="SI:DKEY-122A22.2"/>
    <property type="match status" value="1"/>
</dbReference>
<keyword evidence="4" id="KW-1185">Reference proteome</keyword>
<comment type="caution">
    <text evidence="3">The sequence shown here is derived from an EMBL/GenBank/DDBJ whole genome shotgun (WGS) entry which is preliminary data.</text>
</comment>
<feature type="compositionally biased region" description="Polar residues" evidence="1">
    <location>
        <begin position="350"/>
        <end position="366"/>
    </location>
</feature>
<dbReference type="PANTHER" id="PTHR43139:SF22">
    <property type="entry name" value="AB HYDROLASE-1 DOMAIN-CONTAINING PROTEIN"/>
    <property type="match status" value="1"/>
</dbReference>